<feature type="compositionally biased region" description="Polar residues" evidence="1">
    <location>
        <begin position="74"/>
        <end position="84"/>
    </location>
</feature>
<comment type="caution">
    <text evidence="4">The sequence shown here is derived from an EMBL/GenBank/DDBJ whole genome shotgun (WGS) entry which is preliminary data.</text>
</comment>
<dbReference type="GO" id="GO:0005783">
    <property type="term" value="C:endoplasmic reticulum"/>
    <property type="evidence" value="ECO:0007669"/>
    <property type="project" value="TreeGrafter"/>
</dbReference>
<gene>
    <name evidence="4" type="ORF">DSM5745_02808</name>
</gene>
<dbReference type="RefSeq" id="XP_026605690.1">
    <property type="nucleotide sequence ID" value="XM_026744824.1"/>
</dbReference>
<dbReference type="GO" id="GO:0036503">
    <property type="term" value="P:ERAD pathway"/>
    <property type="evidence" value="ECO:0007669"/>
    <property type="project" value="TreeGrafter"/>
</dbReference>
<dbReference type="SUPFAM" id="SSF54236">
    <property type="entry name" value="Ubiquitin-like"/>
    <property type="match status" value="1"/>
</dbReference>
<keyword evidence="2" id="KW-0812">Transmembrane</keyword>
<organism evidence="4 5">
    <name type="scientific">Aspergillus mulundensis</name>
    <dbReference type="NCBI Taxonomy" id="1810919"/>
    <lineage>
        <taxon>Eukaryota</taxon>
        <taxon>Fungi</taxon>
        <taxon>Dikarya</taxon>
        <taxon>Ascomycota</taxon>
        <taxon>Pezizomycotina</taxon>
        <taxon>Eurotiomycetes</taxon>
        <taxon>Eurotiomycetidae</taxon>
        <taxon>Eurotiales</taxon>
        <taxon>Aspergillaceae</taxon>
        <taxon>Aspergillus</taxon>
        <taxon>Aspergillus subgen. Nidulantes</taxon>
    </lineage>
</organism>
<feature type="region of interest" description="Disordered" evidence="1">
    <location>
        <begin position="351"/>
        <end position="412"/>
    </location>
</feature>
<dbReference type="Gene3D" id="3.10.20.90">
    <property type="entry name" value="Phosphatidylinositol 3-kinase Catalytic Subunit, Chain A, domain 1"/>
    <property type="match status" value="1"/>
</dbReference>
<reference evidence="4 5" key="1">
    <citation type="journal article" date="2018" name="IMA Fungus">
        <title>IMA Genome-F 9: Draft genome sequence of Annulohypoxylon stygium, Aspergillus mulundensis, Berkeleyomyces basicola (syn. Thielaviopsis basicola), Ceratocystis smalleyi, two Cercospora beticola strains, Coleophoma cylindrospora, Fusarium fracticaudum, Phialophora cf. hyalina, and Morchella septimelata.</title>
        <authorList>
            <person name="Wingfield B.D."/>
            <person name="Bills G.F."/>
            <person name="Dong Y."/>
            <person name="Huang W."/>
            <person name="Nel W.J."/>
            <person name="Swalarsk-Parry B.S."/>
            <person name="Vaghefi N."/>
            <person name="Wilken P.M."/>
            <person name="An Z."/>
            <person name="de Beer Z.W."/>
            <person name="De Vos L."/>
            <person name="Chen L."/>
            <person name="Duong T.A."/>
            <person name="Gao Y."/>
            <person name="Hammerbacher A."/>
            <person name="Kikkert J.R."/>
            <person name="Li Y."/>
            <person name="Li H."/>
            <person name="Li K."/>
            <person name="Li Q."/>
            <person name="Liu X."/>
            <person name="Ma X."/>
            <person name="Naidoo K."/>
            <person name="Pethybridge S.J."/>
            <person name="Sun J."/>
            <person name="Steenkamp E.T."/>
            <person name="van der Nest M.A."/>
            <person name="van Wyk S."/>
            <person name="Wingfield M.J."/>
            <person name="Xiong C."/>
            <person name="Yue Q."/>
            <person name="Zhang X."/>
        </authorList>
    </citation>
    <scope>NUCLEOTIDE SEQUENCE [LARGE SCALE GENOMIC DNA]</scope>
    <source>
        <strain evidence="4 5">DSM 5745</strain>
    </source>
</reference>
<dbReference type="EMBL" id="PVWQ01000003">
    <property type="protein sequence ID" value="RDW86166.1"/>
    <property type="molecule type" value="Genomic_DNA"/>
</dbReference>
<feature type="compositionally biased region" description="Polar residues" evidence="1">
    <location>
        <begin position="177"/>
        <end position="186"/>
    </location>
</feature>
<keyword evidence="2" id="KW-1133">Transmembrane helix</keyword>
<evidence type="ECO:0000256" key="1">
    <source>
        <dbReference type="SAM" id="MobiDB-lite"/>
    </source>
</evidence>
<dbReference type="PANTHER" id="PTHR46424:SF1">
    <property type="entry name" value="UBX DOMAIN-CONTAINING PROTEIN 4"/>
    <property type="match status" value="1"/>
</dbReference>
<feature type="domain" description="UBX" evidence="3">
    <location>
        <begin position="227"/>
        <end position="302"/>
    </location>
</feature>
<evidence type="ECO:0000256" key="2">
    <source>
        <dbReference type="SAM" id="Phobius"/>
    </source>
</evidence>
<dbReference type="PROSITE" id="PS50033">
    <property type="entry name" value="UBX"/>
    <property type="match status" value="1"/>
</dbReference>
<keyword evidence="5" id="KW-1185">Reference proteome</keyword>
<feature type="compositionally biased region" description="Polar residues" evidence="1">
    <location>
        <begin position="111"/>
        <end position="145"/>
    </location>
</feature>
<dbReference type="AlphaFoldDB" id="A0A3D8SIQ0"/>
<protein>
    <recommendedName>
        <fullName evidence="3">UBX domain-containing protein</fullName>
    </recommendedName>
</protein>
<proteinExistence type="predicted"/>
<evidence type="ECO:0000259" key="3">
    <source>
        <dbReference type="PROSITE" id="PS50033"/>
    </source>
</evidence>
<dbReference type="Pfam" id="PF00789">
    <property type="entry name" value="UBX"/>
    <property type="match status" value="1"/>
</dbReference>
<feature type="region of interest" description="Disordered" evidence="1">
    <location>
        <begin position="68"/>
        <end position="223"/>
    </location>
</feature>
<keyword evidence="2" id="KW-0472">Membrane</keyword>
<dbReference type="InterPro" id="IPR029071">
    <property type="entry name" value="Ubiquitin-like_domsf"/>
</dbReference>
<dbReference type="PANTHER" id="PTHR46424">
    <property type="entry name" value="UBX DOMAIN-CONTAINING PROTEIN 4"/>
    <property type="match status" value="1"/>
</dbReference>
<dbReference type="InterPro" id="IPR001012">
    <property type="entry name" value="UBX_dom"/>
</dbReference>
<accession>A0A3D8SIQ0</accession>
<feature type="compositionally biased region" description="Low complexity" evidence="1">
    <location>
        <begin position="352"/>
        <end position="366"/>
    </location>
</feature>
<feature type="compositionally biased region" description="Polar residues" evidence="1">
    <location>
        <begin position="207"/>
        <end position="217"/>
    </location>
</feature>
<evidence type="ECO:0000313" key="5">
    <source>
        <dbReference type="Proteomes" id="UP000256690"/>
    </source>
</evidence>
<dbReference type="GeneID" id="38113178"/>
<dbReference type="STRING" id="1810919.A0A3D8SIQ0"/>
<name>A0A3D8SIQ0_9EURO</name>
<dbReference type="CDD" id="cd01767">
    <property type="entry name" value="UBX"/>
    <property type="match status" value="1"/>
</dbReference>
<evidence type="ECO:0000313" key="4">
    <source>
        <dbReference type="EMBL" id="RDW86166.1"/>
    </source>
</evidence>
<sequence>MAGEILSGRRARSVLLRIAKDSPEAGFLAPICPITRYPTVIVIIHGMLREYIVPDISKEDFRNRVTAALDDSKPQSQANASSARQEVPEQAQGINSSPAPAPESVTAALSIPQQSPQPTALTPSGEESQTQSAPEQQSQAVSKSTSGEKGKDLTYAAGRRKYSARRPREKEEPEASQPPSSAQETTQQKDTKGKAPIRTNKKEKPASHSQSPASRPTPTAVPPSHYRLQVRLFDGSSVRSTFEPSHTIRKDVRAWLDTQLEEKRPYNIKLILTPQPNKTLTIAEEDQELRELITGSTATFVLVPVQTYIEAYSHSGSLPVRAVSSVYGMITSMIGGVIGYIGSFIGYAQGRASSSQPEAPQSSEPQVSGESTGRSPRQWGANIRTLGDQRDGQDSEFYNGNQLNFEPRRGDE</sequence>
<dbReference type="Proteomes" id="UP000256690">
    <property type="component" value="Unassembled WGS sequence"/>
</dbReference>
<feature type="transmembrane region" description="Helical" evidence="2">
    <location>
        <begin position="326"/>
        <end position="348"/>
    </location>
</feature>
<dbReference type="OrthoDB" id="2445133at2759"/>